<accession>A0A4Y7TXC1</accession>
<feature type="compositionally biased region" description="Polar residues" evidence="2">
    <location>
        <begin position="1446"/>
        <end position="1455"/>
    </location>
</feature>
<feature type="region of interest" description="Disordered" evidence="2">
    <location>
        <begin position="145"/>
        <end position="175"/>
    </location>
</feature>
<reference evidence="3 4" key="1">
    <citation type="journal article" date="2019" name="Nat. Ecol. Evol.">
        <title>Megaphylogeny resolves global patterns of mushroom evolution.</title>
        <authorList>
            <person name="Varga T."/>
            <person name="Krizsan K."/>
            <person name="Foldi C."/>
            <person name="Dima B."/>
            <person name="Sanchez-Garcia M."/>
            <person name="Sanchez-Ramirez S."/>
            <person name="Szollosi G.J."/>
            <person name="Szarkandi J.G."/>
            <person name="Papp V."/>
            <person name="Albert L."/>
            <person name="Andreopoulos W."/>
            <person name="Angelini C."/>
            <person name="Antonin V."/>
            <person name="Barry K.W."/>
            <person name="Bougher N.L."/>
            <person name="Buchanan P."/>
            <person name="Buyck B."/>
            <person name="Bense V."/>
            <person name="Catcheside P."/>
            <person name="Chovatia M."/>
            <person name="Cooper J."/>
            <person name="Damon W."/>
            <person name="Desjardin D."/>
            <person name="Finy P."/>
            <person name="Geml J."/>
            <person name="Haridas S."/>
            <person name="Hughes K."/>
            <person name="Justo A."/>
            <person name="Karasinski D."/>
            <person name="Kautmanova I."/>
            <person name="Kiss B."/>
            <person name="Kocsube S."/>
            <person name="Kotiranta H."/>
            <person name="LaButti K.M."/>
            <person name="Lechner B.E."/>
            <person name="Liimatainen K."/>
            <person name="Lipzen A."/>
            <person name="Lukacs Z."/>
            <person name="Mihaltcheva S."/>
            <person name="Morgado L.N."/>
            <person name="Niskanen T."/>
            <person name="Noordeloos M.E."/>
            <person name="Ohm R.A."/>
            <person name="Ortiz-Santana B."/>
            <person name="Ovrebo C."/>
            <person name="Racz N."/>
            <person name="Riley R."/>
            <person name="Savchenko A."/>
            <person name="Shiryaev A."/>
            <person name="Soop K."/>
            <person name="Spirin V."/>
            <person name="Szebenyi C."/>
            <person name="Tomsovsky M."/>
            <person name="Tulloss R.E."/>
            <person name="Uehling J."/>
            <person name="Grigoriev I.V."/>
            <person name="Vagvolgyi C."/>
            <person name="Papp T."/>
            <person name="Martin F.M."/>
            <person name="Miettinen O."/>
            <person name="Hibbett D.S."/>
            <person name="Nagy L.G."/>
        </authorList>
    </citation>
    <scope>NUCLEOTIDE SEQUENCE [LARGE SCALE GENOMIC DNA]</scope>
    <source>
        <strain evidence="3 4">FP101781</strain>
    </source>
</reference>
<dbReference type="EMBL" id="QPFP01000002">
    <property type="protein sequence ID" value="TEB38817.1"/>
    <property type="molecule type" value="Genomic_DNA"/>
</dbReference>
<dbReference type="Proteomes" id="UP000298030">
    <property type="component" value="Unassembled WGS sequence"/>
</dbReference>
<dbReference type="Gene3D" id="1.10.287.1490">
    <property type="match status" value="1"/>
</dbReference>
<gene>
    <name evidence="3" type="ORF">FA13DRAFT_1808677</name>
</gene>
<feature type="coiled-coil region" evidence="1">
    <location>
        <begin position="29"/>
        <end position="63"/>
    </location>
</feature>
<dbReference type="STRING" id="71717.A0A4Y7TXC1"/>
<protein>
    <submittedName>
        <fullName evidence="3">Uncharacterized protein</fullName>
    </submittedName>
</protein>
<evidence type="ECO:0000256" key="1">
    <source>
        <dbReference type="SAM" id="Coils"/>
    </source>
</evidence>
<proteinExistence type="predicted"/>
<dbReference type="PANTHER" id="PTHR23159:SF60">
    <property type="entry name" value="SPINDLE ASSEMBLY ABNORMAL PROTEIN 4"/>
    <property type="match status" value="1"/>
</dbReference>
<keyword evidence="1" id="KW-0175">Coiled coil</keyword>
<organism evidence="3 4">
    <name type="scientific">Coprinellus micaceus</name>
    <name type="common">Glistening ink-cap mushroom</name>
    <name type="synonym">Coprinus micaceus</name>
    <dbReference type="NCBI Taxonomy" id="71717"/>
    <lineage>
        <taxon>Eukaryota</taxon>
        <taxon>Fungi</taxon>
        <taxon>Dikarya</taxon>
        <taxon>Basidiomycota</taxon>
        <taxon>Agaricomycotina</taxon>
        <taxon>Agaricomycetes</taxon>
        <taxon>Agaricomycetidae</taxon>
        <taxon>Agaricales</taxon>
        <taxon>Agaricineae</taxon>
        <taxon>Psathyrellaceae</taxon>
        <taxon>Coprinellus</taxon>
    </lineage>
</organism>
<evidence type="ECO:0000313" key="3">
    <source>
        <dbReference type="EMBL" id="TEB38817.1"/>
    </source>
</evidence>
<sequence>MSTWGIGQNDPSQEVLALREKVASKETQLAGYQTQIARKDEQYDELKQLYDEVVNKLRDETEKTLTLEKDLRQCTEDFRREKINVENIEASLITAQQAAKSANTNTLDLEATLDSLTLQSNTFQEQCQSLQRDKTKLEVQVRELQRLVSQPPPSSSQHTQNTRRPRSSSLSSFKISTLETDVSDTRAKLEQKESEVDSLTRKLASVQAEANRVSNERNAFERKTRVQIAELDTALAEKEEELAYLRDAESGGSREQELMERIEEDGAKLEALEAMLRHAQDDIDQMEARVKQSEAKLQEESRRSQRLAQQHLQVKEERENLLMELNTARSEIQSLQAAKTGRPSLNNVDADMDDLTQALDGDHDTTQPLTDEDTVEYIERLLAAIDRLRDERDSLRRDVQFLESESRFAIEALEMKLSRSVAASTTSSDDTLRTMNQMKMEMDALHAQLEEVRAAGDTRCQDKTREIQRLGQALAAFAVVVTHSASGDVFMSAAASTSGGARVEGLDDKLEAVLMRLETMSSERDELADALRQREEDVRNARLGHQDATRNNQDLSNEIDSLSKTVDLLESERNSLAIHIKNVETDLQRVRDELATAESRYSDLQFHQLSSMSSSEATHNLRNQIKELEGRVMRRNEQLGIHQHDIRRLETNLRLQEERLNEMTTELEMTAAEKVAMVEDCADARDVRDEALRKAEEMEEAMENMEHAAEETEATLISLLEIVFDTVTKSRLAISMSQRQVGEPEELRATLELVEDLKEDNIHLEKSLEMYNERINQLTAHIVNLEGQHAATIAVSEDTKAGFHTQIIALQDQLEEVTNMKASMEQAHSLATRELEAELDRLRQRVRDTEVSSFREASKDEDFALLHSRIAELQATLAQAEAHHAAQLEELHTELESLTMSKQVAEDQLVATHGQAAIQEAEHERASSVLQVELVKERQNLKQAQQSFEEAEQARQKLLVELSQLQDSLDRAKQDLEVEKSGAFAASQGRDQELDALTAQVNELTSRLEKMQVDRESIDREHQAVLSALREQRESEIARLKQEIEEVRRTIGQVEDARVIADNERTAAQEQLTDLVAKIEQNKSLQRSLEGQIEERDQTVSTLRVEMTDLQAKLSTTEQASAKATLNVSLLTAQHKRELADVQRELDRLQSNGNPERVIAELEERNNDMEQLLQQKCAEIEENDDRALEMLKENKKLTAKIESLTRKVQALQGKVSNLKANSPKGESSTRVSSSTSTGARPRSATAVSSQSVSAAQSQRTSMPSASSSCPPSRTASNSSAPLRPKTPERTRAPVFTNKALENTNTKVQAAVRASTSPVGETEAVAGKKRRAPDDFEVCDNVPPQAFTADSLPKASSDDKTPRVRRVLSTLQAGFTPVRTFANNTRPVAPLPSPKRNQNPPAPVQASPYTTDMRNSPLNVLPAHPFAPPSSGKASNKRSWLGKIRGQGTSQGSSRP</sequence>
<feature type="region of interest" description="Disordered" evidence="2">
    <location>
        <begin position="1215"/>
        <end position="1293"/>
    </location>
</feature>
<feature type="coiled-coil region" evidence="1">
    <location>
        <begin position="754"/>
        <end position="908"/>
    </location>
</feature>
<evidence type="ECO:0000256" key="2">
    <source>
        <dbReference type="SAM" id="MobiDB-lite"/>
    </source>
</evidence>
<feature type="coiled-coil region" evidence="1">
    <location>
        <begin position="934"/>
        <end position="1057"/>
    </location>
</feature>
<comment type="caution">
    <text evidence="3">The sequence shown here is derived from an EMBL/GenBank/DDBJ whole genome shotgun (WGS) entry which is preliminary data.</text>
</comment>
<feature type="region of interest" description="Disordered" evidence="2">
    <location>
        <begin position="1342"/>
        <end position="1362"/>
    </location>
</feature>
<feature type="region of interest" description="Disordered" evidence="2">
    <location>
        <begin position="1381"/>
        <end position="1455"/>
    </location>
</feature>
<keyword evidence="4" id="KW-1185">Reference proteome</keyword>
<name>A0A4Y7TXC1_COPMI</name>
<dbReference type="SUPFAM" id="SSF57997">
    <property type="entry name" value="Tropomyosin"/>
    <property type="match status" value="1"/>
</dbReference>
<dbReference type="PANTHER" id="PTHR23159">
    <property type="entry name" value="CENTROSOMAL PROTEIN 2"/>
    <property type="match status" value="1"/>
</dbReference>
<feature type="coiled-coil region" evidence="1">
    <location>
        <begin position="175"/>
        <end position="338"/>
    </location>
</feature>
<feature type="compositionally biased region" description="Polar residues" evidence="2">
    <location>
        <begin position="1406"/>
        <end position="1417"/>
    </location>
</feature>
<evidence type="ECO:0000313" key="4">
    <source>
        <dbReference type="Proteomes" id="UP000298030"/>
    </source>
</evidence>
<feature type="compositionally biased region" description="Low complexity" evidence="2">
    <location>
        <begin position="1228"/>
        <end position="1279"/>
    </location>
</feature>
<feature type="compositionally biased region" description="Polar residues" evidence="2">
    <location>
        <begin position="1215"/>
        <end position="1226"/>
    </location>
</feature>
<dbReference type="OrthoDB" id="19944at2759"/>
<feature type="coiled-coil region" evidence="1">
    <location>
        <begin position="378"/>
        <end position="405"/>
    </location>
</feature>
<feature type="coiled-coil region" evidence="1">
    <location>
        <begin position="517"/>
        <end position="722"/>
    </location>
</feature>